<evidence type="ECO:0000313" key="2">
    <source>
        <dbReference type="Proteomes" id="UP001596957"/>
    </source>
</evidence>
<dbReference type="EMBL" id="JBHTEC010000001">
    <property type="protein sequence ID" value="MFD0282508.1"/>
    <property type="molecule type" value="Genomic_DNA"/>
</dbReference>
<reference evidence="2" key="1">
    <citation type="journal article" date="2019" name="Int. J. Syst. Evol. Microbiol.">
        <title>The Global Catalogue of Microorganisms (GCM) 10K type strain sequencing project: providing services to taxonomists for standard genome sequencing and annotation.</title>
        <authorList>
            <consortium name="The Broad Institute Genomics Platform"/>
            <consortium name="The Broad Institute Genome Sequencing Center for Infectious Disease"/>
            <person name="Wu L."/>
            <person name="Ma J."/>
        </authorList>
    </citation>
    <scope>NUCLEOTIDE SEQUENCE [LARGE SCALE GENOMIC DNA]</scope>
    <source>
        <strain evidence="2">CGMCC 4.7198</strain>
    </source>
</reference>
<dbReference type="Proteomes" id="UP001596957">
    <property type="component" value="Unassembled WGS sequence"/>
</dbReference>
<keyword evidence="2" id="KW-1185">Reference proteome</keyword>
<name>A0ABW2VDB7_9ACTN</name>
<evidence type="ECO:0008006" key="3">
    <source>
        <dbReference type="Google" id="ProtNLM"/>
    </source>
</evidence>
<dbReference type="RefSeq" id="WP_330306293.1">
    <property type="nucleotide sequence ID" value="NZ_JBHTBI010000044.1"/>
</dbReference>
<comment type="caution">
    <text evidence="1">The sequence shown here is derived from an EMBL/GenBank/DDBJ whole genome shotgun (WGS) entry which is preliminary data.</text>
</comment>
<gene>
    <name evidence="1" type="ORF">ACFQZP_12560</name>
</gene>
<proteinExistence type="predicted"/>
<organism evidence="1 2">
    <name type="scientific">Streptomyces lutosisoli</name>
    <dbReference type="NCBI Taxonomy" id="2665721"/>
    <lineage>
        <taxon>Bacteria</taxon>
        <taxon>Bacillati</taxon>
        <taxon>Actinomycetota</taxon>
        <taxon>Actinomycetes</taxon>
        <taxon>Kitasatosporales</taxon>
        <taxon>Streptomycetaceae</taxon>
        <taxon>Streptomyces</taxon>
    </lineage>
</organism>
<evidence type="ECO:0000313" key="1">
    <source>
        <dbReference type="EMBL" id="MFD0282508.1"/>
    </source>
</evidence>
<sequence length="56" mass="5734">MALSHTPATGATAEAPTYESLVEDALRELSAAESDAVLEPVGSGDEGPLMAWFVAT</sequence>
<accession>A0ABW2VDB7</accession>
<protein>
    <recommendedName>
        <fullName evidence="3">Acyl-CoA dehydrogenase</fullName>
    </recommendedName>
</protein>